<proteinExistence type="predicted"/>
<protein>
    <submittedName>
        <fullName evidence="1">RHS repeat protein</fullName>
    </submittedName>
</protein>
<name>A0A9X2CQG9_9FLAO</name>
<evidence type="ECO:0000313" key="2">
    <source>
        <dbReference type="Proteomes" id="UP001139521"/>
    </source>
</evidence>
<dbReference type="RefSeq" id="WP_249602527.1">
    <property type="nucleotide sequence ID" value="NZ_JAKHSK010000027.1"/>
</dbReference>
<dbReference type="Proteomes" id="UP001139521">
    <property type="component" value="Unassembled WGS sequence"/>
</dbReference>
<gene>
    <name evidence="1" type="ORF">L1967_16085</name>
</gene>
<keyword evidence="2" id="KW-1185">Reference proteome</keyword>
<dbReference type="Gene3D" id="2.180.10.10">
    <property type="entry name" value="RHS repeat-associated core"/>
    <property type="match status" value="1"/>
</dbReference>
<comment type="caution">
    <text evidence="1">The sequence shown here is derived from an EMBL/GenBank/DDBJ whole genome shotgun (WGS) entry which is preliminary data.</text>
</comment>
<dbReference type="Pfam" id="PF05593">
    <property type="entry name" value="RHS_repeat"/>
    <property type="match status" value="1"/>
</dbReference>
<reference evidence="1" key="1">
    <citation type="submission" date="2022-01" db="EMBL/GenBank/DDBJ databases">
        <title>Genome sequencing of Zunongwangia sp. M21534 genome.</title>
        <authorList>
            <person name="Chen Y."/>
            <person name="Dong C."/>
            <person name="Shao Z."/>
        </authorList>
    </citation>
    <scope>NUCLEOTIDE SEQUENCE</scope>
    <source>
        <strain evidence="1">MCCC M21534</strain>
    </source>
</reference>
<sequence>MSNKYRLITLVFILSAFTSYSQKDIELPQVIGPSPEVASLFHAQEFTINHSTGVPAIQIPLFNVKSGDITVPITLSYDASGRKVLQDNGPIAMDWILNVGGVIGKTIYGKADSKYGRVPVSNRKSYYDLIGSTSLERYNYLSSLFKTSYDDFQGTLYDEQYDVYSYNFAGLSGNFLFKNFPSNPVFLEGEPLKIGKVSSGAKGTNMIEIINSDGIKYTFGGSGKVEYYKGNPSAPESNFVSSLRLSKISSWNNLDEVTFTYNTVYKEFVNSIEEYTIVDQKYNSYLDESMWNSQPLFSQMFKYDVTRIKEINFKQGKLVFVLGSNTDMINAIQIRNNSGNIIKTIEFVRSNLDLPNYPGTEYMKKLDAIKFKDEAGIVQEEYKFDYYNSEVVKTYRKANRDWWGYKNNQNQIHLLPTYSIYTRTNNMGADYGSYRNYGYGANRNPSDYVLDGVLKSITYPTKGKTEFEYEKNKFLEAGQIKTGPGLRIKKIVNKDYNDVVKKTQRFEYNNGQFTNFYKYKPPNSQQFFLTINTTEHLLETGYRLRKISSEDNTSMSFVSSKPVFYSNVTKYIENSSGLDNGKIVYHYDHKNLSTGSSFSMKSFNSPSGNLWTFNTDSELIQRCMYNYNYWDNPVLISEAVYKNDGLDDNGNILYNIAKWVNYKYETIIEESLEGMMVEKLTNISSSSGYSYRPDYFVEKFAAENWNIPIYYFKNYIIEIGRKRLKTKSTKLYQEGEIVEKTNEYEYNSKNQIKREIESTSSGVISSNYYYPYDTIFSLNTKTGMSTMVTTNRIAEPIYIRKFSDQALIEHQLNTFELFNSKLFKSGVLWNKAESSLDSMPEMLSFHSYDDYGNPIEVSKSDGPHIFYLWGYHGQYPIAKIENTTGAALQAVLGELKNVNEANLSAINNLRSKSAFKDAMITTYEYEPLVGMTVMTDPRGRTTTYHYDDFGRLEMVKDHEGKLVEEYEYHYKGE</sequence>
<dbReference type="InterPro" id="IPR031325">
    <property type="entry name" value="RHS_repeat"/>
</dbReference>
<accession>A0A9X2CQG9</accession>
<evidence type="ECO:0000313" key="1">
    <source>
        <dbReference type="EMBL" id="MCL6219813.1"/>
    </source>
</evidence>
<dbReference type="AlphaFoldDB" id="A0A9X2CQG9"/>
<dbReference type="EMBL" id="JAKHSK010000027">
    <property type="protein sequence ID" value="MCL6219813.1"/>
    <property type="molecule type" value="Genomic_DNA"/>
</dbReference>
<organism evidence="1 2">
    <name type="scientific">Zunongwangia pacifica</name>
    <dbReference type="NCBI Taxonomy" id="2911062"/>
    <lineage>
        <taxon>Bacteria</taxon>
        <taxon>Pseudomonadati</taxon>
        <taxon>Bacteroidota</taxon>
        <taxon>Flavobacteriia</taxon>
        <taxon>Flavobacteriales</taxon>
        <taxon>Flavobacteriaceae</taxon>
        <taxon>Zunongwangia</taxon>
    </lineage>
</organism>